<comment type="caution">
    <text evidence="1">The sequence shown here is derived from an EMBL/GenBank/DDBJ whole genome shotgun (WGS) entry which is preliminary data.</text>
</comment>
<dbReference type="Pfam" id="PF05135">
    <property type="entry name" value="Phage_connect_1"/>
    <property type="match status" value="1"/>
</dbReference>
<dbReference type="Proteomes" id="UP001596108">
    <property type="component" value="Unassembled WGS sequence"/>
</dbReference>
<dbReference type="CDD" id="cd08054">
    <property type="entry name" value="gp6"/>
    <property type="match status" value="1"/>
</dbReference>
<dbReference type="InterPro" id="IPR006450">
    <property type="entry name" value="Phage_HK97_gp6-like"/>
</dbReference>
<dbReference type="InterPro" id="IPR021146">
    <property type="entry name" value="Phage_gp6-like_head-tail"/>
</dbReference>
<evidence type="ECO:0000313" key="1">
    <source>
        <dbReference type="EMBL" id="MFC5532380.1"/>
    </source>
</evidence>
<proteinExistence type="predicted"/>
<accession>A0ABW0R6C4</accession>
<protein>
    <submittedName>
        <fullName evidence="1">Head-tail connector protein</fullName>
    </submittedName>
</protein>
<name>A0ABW0R6C4_9BACL</name>
<dbReference type="RefSeq" id="WP_378114340.1">
    <property type="nucleotide sequence ID" value="NZ_JBHSNC010000057.1"/>
</dbReference>
<sequence>MIIEIEKTKRWLRVDGEQDDDTIEILIGAAESYLANATEVSFDATNHLAKLFCYTLVADWFENRQLGGEPSDKIRFTISSMLAQLQHGYKPPGQLTEAGGEQ</sequence>
<dbReference type="Gene3D" id="1.10.3230.30">
    <property type="entry name" value="Phage gp6-like head-tail connector protein"/>
    <property type="match status" value="1"/>
</dbReference>
<organism evidence="1 2">
    <name type="scientific">Cohnella yongneupensis</name>
    <dbReference type="NCBI Taxonomy" id="425006"/>
    <lineage>
        <taxon>Bacteria</taxon>
        <taxon>Bacillati</taxon>
        <taxon>Bacillota</taxon>
        <taxon>Bacilli</taxon>
        <taxon>Bacillales</taxon>
        <taxon>Paenibacillaceae</taxon>
        <taxon>Cohnella</taxon>
    </lineage>
</organism>
<dbReference type="NCBIfam" id="TIGR01560">
    <property type="entry name" value="put_DNA_pack"/>
    <property type="match status" value="1"/>
</dbReference>
<keyword evidence="2" id="KW-1185">Reference proteome</keyword>
<dbReference type="EMBL" id="JBHSNC010000057">
    <property type="protein sequence ID" value="MFC5532380.1"/>
    <property type="molecule type" value="Genomic_DNA"/>
</dbReference>
<evidence type="ECO:0000313" key="2">
    <source>
        <dbReference type="Proteomes" id="UP001596108"/>
    </source>
</evidence>
<reference evidence="2" key="1">
    <citation type="journal article" date="2019" name="Int. J. Syst. Evol. Microbiol.">
        <title>The Global Catalogue of Microorganisms (GCM) 10K type strain sequencing project: providing services to taxonomists for standard genome sequencing and annotation.</title>
        <authorList>
            <consortium name="The Broad Institute Genomics Platform"/>
            <consortium name="The Broad Institute Genome Sequencing Center for Infectious Disease"/>
            <person name="Wu L."/>
            <person name="Ma J."/>
        </authorList>
    </citation>
    <scope>NUCLEOTIDE SEQUENCE [LARGE SCALE GENOMIC DNA]</scope>
    <source>
        <strain evidence="2">CGMCC 1.18578</strain>
    </source>
</reference>
<gene>
    <name evidence="1" type="ORF">ACFPQ4_23435</name>
</gene>